<dbReference type="Proteomes" id="UP001497497">
    <property type="component" value="Unassembled WGS sequence"/>
</dbReference>
<dbReference type="Gene3D" id="1.10.10.10">
    <property type="entry name" value="Winged helix-like DNA-binding domain superfamily/Winged helix DNA-binding domain"/>
    <property type="match status" value="1"/>
</dbReference>
<dbReference type="InterPro" id="IPR036390">
    <property type="entry name" value="WH_DNA-bd_sf"/>
</dbReference>
<dbReference type="InterPro" id="IPR001346">
    <property type="entry name" value="Interferon_reg_fact_DNA-bd_dom"/>
</dbReference>
<sequence>NKLRRPVRPIDRQRMRPWLMELLDLGNVFGLRWTNRHQGIFQISWRHASRLGWNLETDGDVFERWARHTGIYKEGDPPEPKRWKANFRCALHSLHDVIELTNAVDRRGRNACRTYRFLQSNDEQTIIRKRAKARRVKELLERPYERHTAETAQPLILDSASSEECNSETESDVSQEDKVIVQKLDIKSDIPEEEFCLHHDHDYSAGPDKTQKTIVLRQGVGSIVLHKEILSAPDEGDYVKNLLISNLDQLASAAMSSAGLDAGQQGQEAEDGKDRKPVKHKQKNRDAAYDNEEGSEENFMSECTLKHLLTGSAGADRGEYMIKKRKSSSHNDDLRGGAFDGTQSSVAQLKKGSKRKSTEQVHSSQKPYSNEVANQPTLSPPSSPLSLPRSGSPKILSRRSKKNSGKSEKSVSDSTEPLMSSCLLLLEAATRLDDA</sequence>
<gene>
    <name evidence="3" type="ORF">GSLYS_00005659001</name>
</gene>
<dbReference type="PANTHER" id="PTHR11949:SF17">
    <property type="entry name" value="IRF TRYPTOPHAN PENTAD REPEAT DOMAIN-CONTAINING PROTEIN"/>
    <property type="match status" value="1"/>
</dbReference>
<keyword evidence="4" id="KW-1185">Reference proteome</keyword>
<dbReference type="InterPro" id="IPR036388">
    <property type="entry name" value="WH-like_DNA-bd_sf"/>
</dbReference>
<feature type="non-terminal residue" evidence="3">
    <location>
        <position position="1"/>
    </location>
</feature>
<dbReference type="PANTHER" id="PTHR11949">
    <property type="entry name" value="INTERFERON REGULATORY FACTOR"/>
    <property type="match status" value="1"/>
</dbReference>
<feature type="domain" description="IRF tryptophan pentad repeat" evidence="2">
    <location>
        <begin position="12"/>
        <end position="119"/>
    </location>
</feature>
<reference evidence="3 4" key="1">
    <citation type="submission" date="2024-04" db="EMBL/GenBank/DDBJ databases">
        <authorList>
            <consortium name="Genoscope - CEA"/>
            <person name="William W."/>
        </authorList>
    </citation>
    <scope>NUCLEOTIDE SEQUENCE [LARGE SCALE GENOMIC DNA]</scope>
</reference>
<dbReference type="EMBL" id="CAXITT010000093">
    <property type="protein sequence ID" value="CAL1531564.1"/>
    <property type="molecule type" value="Genomic_DNA"/>
</dbReference>
<dbReference type="GO" id="GO:0002376">
    <property type="term" value="P:immune system process"/>
    <property type="evidence" value="ECO:0007669"/>
    <property type="project" value="TreeGrafter"/>
</dbReference>
<organism evidence="3 4">
    <name type="scientific">Lymnaea stagnalis</name>
    <name type="common">Great pond snail</name>
    <name type="synonym">Helix stagnalis</name>
    <dbReference type="NCBI Taxonomy" id="6523"/>
    <lineage>
        <taxon>Eukaryota</taxon>
        <taxon>Metazoa</taxon>
        <taxon>Spiralia</taxon>
        <taxon>Lophotrochozoa</taxon>
        <taxon>Mollusca</taxon>
        <taxon>Gastropoda</taxon>
        <taxon>Heterobranchia</taxon>
        <taxon>Euthyneura</taxon>
        <taxon>Panpulmonata</taxon>
        <taxon>Hygrophila</taxon>
        <taxon>Lymnaeoidea</taxon>
        <taxon>Lymnaeidae</taxon>
        <taxon>Lymnaea</taxon>
    </lineage>
</organism>
<dbReference type="GO" id="GO:0005634">
    <property type="term" value="C:nucleus"/>
    <property type="evidence" value="ECO:0007669"/>
    <property type="project" value="TreeGrafter"/>
</dbReference>
<name>A0AAV2HGG0_LYMST</name>
<dbReference type="PROSITE" id="PS51507">
    <property type="entry name" value="IRF_2"/>
    <property type="match status" value="1"/>
</dbReference>
<comment type="caution">
    <text evidence="3">The sequence shown here is derived from an EMBL/GenBank/DDBJ whole genome shotgun (WGS) entry which is preliminary data.</text>
</comment>
<protein>
    <recommendedName>
        <fullName evidence="2">IRF tryptophan pentad repeat domain-containing protein</fullName>
    </recommendedName>
</protein>
<feature type="compositionally biased region" description="Polar residues" evidence="1">
    <location>
        <begin position="360"/>
        <end position="375"/>
    </location>
</feature>
<feature type="compositionally biased region" description="Low complexity" evidence="1">
    <location>
        <begin position="384"/>
        <end position="393"/>
    </location>
</feature>
<feature type="region of interest" description="Disordered" evidence="1">
    <location>
        <begin position="258"/>
        <end position="298"/>
    </location>
</feature>
<evidence type="ECO:0000313" key="4">
    <source>
        <dbReference type="Proteomes" id="UP001497497"/>
    </source>
</evidence>
<evidence type="ECO:0000313" key="3">
    <source>
        <dbReference type="EMBL" id="CAL1531564.1"/>
    </source>
</evidence>
<proteinExistence type="predicted"/>
<dbReference type="GO" id="GO:0000978">
    <property type="term" value="F:RNA polymerase II cis-regulatory region sequence-specific DNA binding"/>
    <property type="evidence" value="ECO:0007669"/>
    <property type="project" value="TreeGrafter"/>
</dbReference>
<dbReference type="AlphaFoldDB" id="A0AAV2HGG0"/>
<dbReference type="Pfam" id="PF00605">
    <property type="entry name" value="IRF"/>
    <property type="match status" value="1"/>
</dbReference>
<dbReference type="SMART" id="SM00348">
    <property type="entry name" value="IRF"/>
    <property type="match status" value="1"/>
</dbReference>
<dbReference type="GO" id="GO:0000981">
    <property type="term" value="F:DNA-binding transcription factor activity, RNA polymerase II-specific"/>
    <property type="evidence" value="ECO:0007669"/>
    <property type="project" value="TreeGrafter"/>
</dbReference>
<accession>A0AAV2HGG0</accession>
<dbReference type="CDD" id="cd00103">
    <property type="entry name" value="IRF"/>
    <property type="match status" value="1"/>
</dbReference>
<feature type="non-terminal residue" evidence="3">
    <location>
        <position position="435"/>
    </location>
</feature>
<evidence type="ECO:0000259" key="2">
    <source>
        <dbReference type="PROSITE" id="PS51507"/>
    </source>
</evidence>
<feature type="region of interest" description="Disordered" evidence="1">
    <location>
        <begin position="325"/>
        <end position="420"/>
    </location>
</feature>
<evidence type="ECO:0000256" key="1">
    <source>
        <dbReference type="SAM" id="MobiDB-lite"/>
    </source>
</evidence>
<dbReference type="SUPFAM" id="SSF46785">
    <property type="entry name" value="Winged helix' DNA-binding domain"/>
    <property type="match status" value="1"/>
</dbReference>
<dbReference type="PRINTS" id="PR00267">
    <property type="entry name" value="INTFRNREGFCT"/>
</dbReference>